<gene>
    <name evidence="5" type="primary">LOC102807318</name>
</gene>
<comment type="similarity">
    <text evidence="1">Belongs to the glycosyl hydrolase 33 family.</text>
</comment>
<evidence type="ECO:0000256" key="2">
    <source>
        <dbReference type="SAM" id="Phobius"/>
    </source>
</evidence>
<dbReference type="Gene3D" id="2.120.10.10">
    <property type="match status" value="1"/>
</dbReference>
<proteinExistence type="inferred from homology"/>
<name>A0ABM0MAU2_SACKO</name>
<evidence type="ECO:0000313" key="5">
    <source>
        <dbReference type="RefSeq" id="XP_006817133.1"/>
    </source>
</evidence>
<feature type="domain" description="Sialidase" evidence="3">
    <location>
        <begin position="123"/>
        <end position="434"/>
    </location>
</feature>
<dbReference type="InterPro" id="IPR026856">
    <property type="entry name" value="Sialidase_fam"/>
</dbReference>
<sequence length="460" mass="52092">MRSIRLKTCTLLVFVSFITIYVVMYMLPDRNNQPQLTQYQHQHHHRDENIIPFFNKPHEPRLVKQNTDFKLPIRWKQDNVFMSEVMDVFTGNEKGFNVTRVPGMLYHDGQFLVFCEARARLADNGKMAIVSKRGLLQPDNSVQWEESKIVVQVAGLRTSNPCPVYDRMRNTVILVFLAVDPRIGEKYLMKMGQHQVTVAVVKSRDFGKTWSDPIDITGTTIDTIQNPPVAMYAPGPGHGIQLESGRILIAGNHYQKDWLGIAGPRSLLNNSDYSNVIYSDDGGDNWHMGGIVPSSRDLAGQKIITNEAQVAELDNGVVVMAMRTLMSRQPRAQAFSYDGGITFQKAEVHTSLIEPGYKESYGFLIPKNTPGCQGSILSFPAPASNYGNQKWVLFSNPASKTTRKYMSVRLSYDSCKTWSEPWTIYPWYSGYSDLTYLGIDQGVPSLPSFMRVERCQKPRK</sequence>
<dbReference type="Pfam" id="PF13088">
    <property type="entry name" value="BNR_2"/>
    <property type="match status" value="1"/>
</dbReference>
<dbReference type="PANTHER" id="PTHR10628">
    <property type="entry name" value="SIALIDASE"/>
    <property type="match status" value="1"/>
</dbReference>
<keyword evidence="4" id="KW-1185">Reference proteome</keyword>
<keyword evidence="2" id="KW-0472">Membrane</keyword>
<dbReference type="CDD" id="cd15482">
    <property type="entry name" value="Sialidase_non-viral"/>
    <property type="match status" value="1"/>
</dbReference>
<dbReference type="SUPFAM" id="SSF50939">
    <property type="entry name" value="Sialidases"/>
    <property type="match status" value="1"/>
</dbReference>
<keyword evidence="2" id="KW-0812">Transmembrane</keyword>
<dbReference type="GeneID" id="102807318"/>
<reference evidence="5" key="1">
    <citation type="submission" date="2025-08" db="UniProtKB">
        <authorList>
            <consortium name="RefSeq"/>
        </authorList>
    </citation>
    <scope>IDENTIFICATION</scope>
    <source>
        <tissue evidence="5">Testes</tissue>
    </source>
</reference>
<feature type="transmembrane region" description="Helical" evidence="2">
    <location>
        <begin position="9"/>
        <end position="27"/>
    </location>
</feature>
<evidence type="ECO:0000313" key="4">
    <source>
        <dbReference type="Proteomes" id="UP000694865"/>
    </source>
</evidence>
<evidence type="ECO:0000259" key="3">
    <source>
        <dbReference type="Pfam" id="PF13088"/>
    </source>
</evidence>
<dbReference type="InterPro" id="IPR036278">
    <property type="entry name" value="Sialidase_sf"/>
</dbReference>
<protein>
    <submittedName>
        <fullName evidence="5">Sialidase-3-like</fullName>
    </submittedName>
</protein>
<dbReference type="PANTHER" id="PTHR10628:SF30">
    <property type="entry name" value="EXO-ALPHA-SIALIDASE"/>
    <property type="match status" value="1"/>
</dbReference>
<accession>A0ABM0MAU2</accession>
<organism evidence="4 5">
    <name type="scientific">Saccoglossus kowalevskii</name>
    <name type="common">Acorn worm</name>
    <dbReference type="NCBI Taxonomy" id="10224"/>
    <lineage>
        <taxon>Eukaryota</taxon>
        <taxon>Metazoa</taxon>
        <taxon>Hemichordata</taxon>
        <taxon>Enteropneusta</taxon>
        <taxon>Harrimaniidae</taxon>
        <taxon>Saccoglossus</taxon>
    </lineage>
</organism>
<dbReference type="InterPro" id="IPR011040">
    <property type="entry name" value="Sialidase"/>
</dbReference>
<evidence type="ECO:0000256" key="1">
    <source>
        <dbReference type="ARBA" id="ARBA00009348"/>
    </source>
</evidence>
<dbReference type="Proteomes" id="UP000694865">
    <property type="component" value="Unplaced"/>
</dbReference>
<dbReference type="RefSeq" id="XP_006817133.1">
    <property type="nucleotide sequence ID" value="XM_006817070.1"/>
</dbReference>
<keyword evidence="2" id="KW-1133">Transmembrane helix</keyword>